<dbReference type="SUPFAM" id="SSF51126">
    <property type="entry name" value="Pectin lyase-like"/>
    <property type="match status" value="1"/>
</dbReference>
<keyword evidence="3" id="KW-0134">Cell wall</keyword>
<evidence type="ECO:0000256" key="8">
    <source>
        <dbReference type="PROSITE-ProRule" id="PRU10052"/>
    </source>
</evidence>
<feature type="signal peptide" evidence="10">
    <location>
        <begin position="1"/>
        <end position="18"/>
    </location>
</feature>
<evidence type="ECO:0000256" key="9">
    <source>
        <dbReference type="RuleBase" id="RU361169"/>
    </source>
</evidence>
<keyword evidence="10" id="KW-0732">Signal</keyword>
<name>A0ABR2F7A5_9ROSI</name>
<dbReference type="InterPro" id="IPR000743">
    <property type="entry name" value="Glyco_hydro_28"/>
</dbReference>
<feature type="chain" id="PRO_5047443798" description="Polygalacturonase" evidence="10">
    <location>
        <begin position="19"/>
        <end position="334"/>
    </location>
</feature>
<dbReference type="EMBL" id="JBBPBM010000008">
    <property type="protein sequence ID" value="KAK8572880.1"/>
    <property type="molecule type" value="Genomic_DNA"/>
</dbReference>
<sequence>MKFVFGFTLFLLTGFTLGNEILNSKEYSSSFNVMDYGAVGDGKVDDSQLGGTLIAPESTSWTDGQVAVWIQFSSVENLILDGGGTIDGQGSIWWQPCMKTSIFGFYFDCNRRPTALHFNNCNGLRLKGLTHLNSPMLHISINACKDVVVSNLHIKAPEDSPNTDGIDIADSSNVQIQDSTIGTGDDCVAINGGSCFINITGVNCGPGHGISVGSLGDGPYDTVEEFHVKNCNFSNTQNGVRIKTFQGMGKLHSYEILQKATAIQVSDVTYSDIQGTSASDRAIDLDCDKVVGCSNIVMNNVQITRSGTGPQIYGSCNNAHGTAINVQPEVPCLS</sequence>
<keyword evidence="4" id="KW-0964">Secreted</keyword>
<evidence type="ECO:0000313" key="11">
    <source>
        <dbReference type="EMBL" id="KAK8572880.1"/>
    </source>
</evidence>
<dbReference type="Gene3D" id="2.160.20.10">
    <property type="entry name" value="Single-stranded right-handed beta-helix, Pectin lyase-like"/>
    <property type="match status" value="1"/>
</dbReference>
<reference evidence="11 12" key="1">
    <citation type="journal article" date="2024" name="G3 (Bethesda)">
        <title>Genome assembly of Hibiscus sabdariffa L. provides insights into metabolisms of medicinal natural products.</title>
        <authorList>
            <person name="Kim T."/>
        </authorList>
    </citation>
    <scope>NUCLEOTIDE SEQUENCE [LARGE SCALE GENOMIC DNA]</scope>
    <source>
        <strain evidence="11">TK-2024</strain>
        <tissue evidence="11">Old leaves</tissue>
    </source>
</reference>
<evidence type="ECO:0000256" key="3">
    <source>
        <dbReference type="ARBA" id="ARBA00022512"/>
    </source>
</evidence>
<comment type="caution">
    <text evidence="11">The sequence shown here is derived from an EMBL/GenBank/DDBJ whole genome shotgun (WGS) entry which is preliminary data.</text>
</comment>
<evidence type="ECO:0000256" key="2">
    <source>
        <dbReference type="ARBA" id="ARBA00008834"/>
    </source>
</evidence>
<evidence type="ECO:0000256" key="1">
    <source>
        <dbReference type="ARBA" id="ARBA00004191"/>
    </source>
</evidence>
<keyword evidence="5 9" id="KW-0378">Hydrolase</keyword>
<evidence type="ECO:0008006" key="13">
    <source>
        <dbReference type="Google" id="ProtNLM"/>
    </source>
</evidence>
<keyword evidence="12" id="KW-1185">Reference proteome</keyword>
<evidence type="ECO:0000256" key="7">
    <source>
        <dbReference type="ARBA" id="ARBA00023316"/>
    </source>
</evidence>
<dbReference type="PANTHER" id="PTHR31375">
    <property type="match status" value="1"/>
</dbReference>
<comment type="similarity">
    <text evidence="2 9">Belongs to the glycosyl hydrolase 28 family.</text>
</comment>
<dbReference type="Pfam" id="PF00295">
    <property type="entry name" value="Glyco_hydro_28"/>
    <property type="match status" value="2"/>
</dbReference>
<keyword evidence="7" id="KW-0961">Cell wall biogenesis/degradation</keyword>
<dbReference type="InterPro" id="IPR012334">
    <property type="entry name" value="Pectin_lyas_fold"/>
</dbReference>
<evidence type="ECO:0000256" key="6">
    <source>
        <dbReference type="ARBA" id="ARBA00023295"/>
    </source>
</evidence>
<evidence type="ECO:0000313" key="12">
    <source>
        <dbReference type="Proteomes" id="UP001472677"/>
    </source>
</evidence>
<evidence type="ECO:0000256" key="10">
    <source>
        <dbReference type="SAM" id="SignalP"/>
    </source>
</evidence>
<dbReference type="Proteomes" id="UP001472677">
    <property type="component" value="Unassembled WGS sequence"/>
</dbReference>
<evidence type="ECO:0000256" key="5">
    <source>
        <dbReference type="ARBA" id="ARBA00022801"/>
    </source>
</evidence>
<keyword evidence="6 9" id="KW-0326">Glycosidase</keyword>
<accession>A0ABR2F7A5</accession>
<evidence type="ECO:0000256" key="4">
    <source>
        <dbReference type="ARBA" id="ARBA00022525"/>
    </source>
</evidence>
<dbReference type="SMART" id="SM00710">
    <property type="entry name" value="PbH1"/>
    <property type="match status" value="4"/>
</dbReference>
<organism evidence="11 12">
    <name type="scientific">Hibiscus sabdariffa</name>
    <name type="common">roselle</name>
    <dbReference type="NCBI Taxonomy" id="183260"/>
    <lineage>
        <taxon>Eukaryota</taxon>
        <taxon>Viridiplantae</taxon>
        <taxon>Streptophyta</taxon>
        <taxon>Embryophyta</taxon>
        <taxon>Tracheophyta</taxon>
        <taxon>Spermatophyta</taxon>
        <taxon>Magnoliopsida</taxon>
        <taxon>eudicotyledons</taxon>
        <taxon>Gunneridae</taxon>
        <taxon>Pentapetalae</taxon>
        <taxon>rosids</taxon>
        <taxon>malvids</taxon>
        <taxon>Malvales</taxon>
        <taxon>Malvaceae</taxon>
        <taxon>Malvoideae</taxon>
        <taxon>Hibiscus</taxon>
    </lineage>
</organism>
<dbReference type="InterPro" id="IPR011050">
    <property type="entry name" value="Pectin_lyase_fold/virulence"/>
</dbReference>
<comment type="subcellular location">
    <subcellularLocation>
        <location evidence="1">Secreted</location>
        <location evidence="1">Cell wall</location>
    </subcellularLocation>
</comment>
<dbReference type="PROSITE" id="PS00502">
    <property type="entry name" value="POLYGALACTURONASE"/>
    <property type="match status" value="1"/>
</dbReference>
<dbReference type="InterPro" id="IPR006626">
    <property type="entry name" value="PbH1"/>
</dbReference>
<protein>
    <recommendedName>
        <fullName evidence="13">Polygalacturonase</fullName>
    </recommendedName>
</protein>
<feature type="active site" evidence="8">
    <location>
        <position position="208"/>
    </location>
</feature>
<gene>
    <name evidence="11" type="ORF">V6N12_028920</name>
</gene>
<proteinExistence type="inferred from homology"/>